<evidence type="ECO:0000256" key="2">
    <source>
        <dbReference type="SAM" id="SignalP"/>
    </source>
</evidence>
<protein>
    <submittedName>
        <fullName evidence="3">Uncharacterized protein</fullName>
    </submittedName>
</protein>
<organism evidence="3 4">
    <name type="scientific">Pseudolabrys taiwanensis</name>
    <dbReference type="NCBI Taxonomy" id="331696"/>
    <lineage>
        <taxon>Bacteria</taxon>
        <taxon>Pseudomonadati</taxon>
        <taxon>Pseudomonadota</taxon>
        <taxon>Alphaproteobacteria</taxon>
        <taxon>Hyphomicrobiales</taxon>
        <taxon>Xanthobacteraceae</taxon>
        <taxon>Pseudolabrys</taxon>
    </lineage>
</organism>
<dbReference type="EMBL" id="CP031417">
    <property type="protein sequence ID" value="AXK81049.1"/>
    <property type="molecule type" value="Genomic_DNA"/>
</dbReference>
<evidence type="ECO:0000256" key="1">
    <source>
        <dbReference type="SAM" id="MobiDB-lite"/>
    </source>
</evidence>
<feature type="chain" id="PRO_5016650374" evidence="2">
    <location>
        <begin position="34"/>
        <end position="115"/>
    </location>
</feature>
<keyword evidence="4" id="KW-1185">Reference proteome</keyword>
<dbReference type="OrthoDB" id="8451484at2"/>
<feature type="signal peptide" evidence="2">
    <location>
        <begin position="1"/>
        <end position="33"/>
    </location>
</feature>
<dbReference type="KEGG" id="ptaw:DW352_11320"/>
<keyword evidence="2" id="KW-0732">Signal</keyword>
<dbReference type="AlphaFoldDB" id="A0A345ZVV2"/>
<dbReference type="Proteomes" id="UP000254889">
    <property type="component" value="Chromosome"/>
</dbReference>
<proteinExistence type="predicted"/>
<reference evidence="3 4" key="1">
    <citation type="submission" date="2018-07" db="EMBL/GenBank/DDBJ databases">
        <authorList>
            <person name="Quirk P.G."/>
            <person name="Krulwich T.A."/>
        </authorList>
    </citation>
    <scope>NUCLEOTIDE SEQUENCE [LARGE SCALE GENOMIC DNA]</scope>
    <source>
        <strain evidence="3 4">CC-BB4</strain>
    </source>
</reference>
<accession>A0A345ZVV2</accession>
<evidence type="ECO:0000313" key="4">
    <source>
        <dbReference type="Proteomes" id="UP000254889"/>
    </source>
</evidence>
<gene>
    <name evidence="3" type="ORF">DW352_11320</name>
</gene>
<name>A0A345ZVV2_9HYPH</name>
<feature type="region of interest" description="Disordered" evidence="1">
    <location>
        <begin position="57"/>
        <end position="81"/>
    </location>
</feature>
<sequence length="115" mass="13260">MGFLQKKKDLIMRGRRIALSFLFSLAMFGAASAAPAQHQKGLTSPSDIVDVQYRHDNRRPGNVHRGPTFRGPPHSHYRAGQRYRSAPRGWHRYHARPRDWQRRGCVIVGPVWFCP</sequence>
<evidence type="ECO:0000313" key="3">
    <source>
        <dbReference type="EMBL" id="AXK81049.1"/>
    </source>
</evidence>